<name>D9TMQ9_THETC</name>
<dbReference type="OrthoDB" id="2973915at2"/>
<dbReference type="RefSeq" id="WP_013299065.1">
    <property type="nucleotide sequence ID" value="NC_014410.1"/>
</dbReference>
<dbReference type="HOGENOM" id="CLU_101806_0_0_9"/>
<dbReference type="EMBL" id="CP002171">
    <property type="protein sequence ID" value="ADL70109.1"/>
    <property type="molecule type" value="Genomic_DNA"/>
</dbReference>
<evidence type="ECO:0000313" key="1">
    <source>
        <dbReference type="EMBL" id="ADL70109.1"/>
    </source>
</evidence>
<reference evidence="1 2" key="1">
    <citation type="submission" date="2010-08" db="EMBL/GenBank/DDBJ databases">
        <title>Complete sequence of Thermoanaerobacterium thermosaccharolyticum DSM 571.</title>
        <authorList>
            <consortium name="US DOE Joint Genome Institute"/>
            <person name="Lucas S."/>
            <person name="Copeland A."/>
            <person name="Lapidus A."/>
            <person name="Cheng J.-F."/>
            <person name="Bruce D."/>
            <person name="Goodwin L."/>
            <person name="Pitluck S."/>
            <person name="Teshima H."/>
            <person name="Detter J.C."/>
            <person name="Han C."/>
            <person name="Tapia R."/>
            <person name="Land M."/>
            <person name="Hauser L."/>
            <person name="Chang Y.-J."/>
            <person name="Jeffries C."/>
            <person name="Kyrpides N."/>
            <person name="Ivanova N."/>
            <person name="Mikhailova N."/>
            <person name="Hemme C.L."/>
            <person name="Woyke T."/>
        </authorList>
    </citation>
    <scope>NUCLEOTIDE SEQUENCE [LARGE SCALE GENOMIC DNA]</scope>
    <source>
        <strain evidence="2">ATCC 7956 / DSM 571 / NCIMB 9385 / NCA 3814 / NCTC 13789 / WDCM 00135 / 2032</strain>
    </source>
</reference>
<protein>
    <submittedName>
        <fullName evidence="1">Uncharacterized protein</fullName>
    </submittedName>
</protein>
<dbReference type="Proteomes" id="UP000001626">
    <property type="component" value="Chromosome"/>
</dbReference>
<accession>D9TMQ9</accession>
<gene>
    <name evidence="1" type="ordered locus">Tthe_2659</name>
</gene>
<organism evidence="1 2">
    <name type="scientific">Thermoanaerobacterium thermosaccharolyticum (strain ATCC 7956 / DSM 571 / NCIMB 9385 / NCA 3814 / NCTC 13789 / WDCM 00135 / 2032)</name>
    <name type="common">Clostridium thermosaccharolyticum</name>
    <dbReference type="NCBI Taxonomy" id="580327"/>
    <lineage>
        <taxon>Bacteria</taxon>
        <taxon>Bacillati</taxon>
        <taxon>Bacillota</taxon>
        <taxon>Clostridia</taxon>
        <taxon>Thermoanaerobacterales</taxon>
        <taxon>Thermoanaerobacteraceae</taxon>
        <taxon>Thermoanaerobacterium</taxon>
    </lineage>
</organism>
<evidence type="ECO:0000313" key="2">
    <source>
        <dbReference type="Proteomes" id="UP000001626"/>
    </source>
</evidence>
<proteinExistence type="predicted"/>
<sequence>MKKIIYSLIFIALALLIIIAYGLSDFNSTDAKAENSLVKEVKTANENRIKLKDVYTNVPYDISQVNISRTESGGFSRVEVFDKNTGKFIEAYGEKVEPIYASNSKVMPQSNNIYKTSKLIIYKERAYGSAVTRLYTVLTIYSEGSFRQIESIDKAYWEKASDGDWKLENQHAAAISTTGNLPTTEMEASGTATIKMNATIFTVDLLDSTARGVLSKQGGTYYLRKTVDLGYRYSLY</sequence>
<dbReference type="AlphaFoldDB" id="D9TMQ9"/>
<dbReference type="eggNOG" id="ENOG50330IB">
    <property type="taxonomic scope" value="Bacteria"/>
</dbReference>
<dbReference type="GeneID" id="93865446"/>
<keyword evidence="2" id="KW-1185">Reference proteome</keyword>
<dbReference type="KEGG" id="ttm:Tthe_2659"/>